<dbReference type="FunFam" id="3.40.50.2000:FF:000060">
    <property type="entry name" value="Glycosyltransferase"/>
    <property type="match status" value="1"/>
</dbReference>
<dbReference type="Gene3D" id="3.40.50.2000">
    <property type="entry name" value="Glycogen Phosphorylase B"/>
    <property type="match status" value="2"/>
</dbReference>
<dbReference type="InterPro" id="IPR002213">
    <property type="entry name" value="UDP_glucos_trans"/>
</dbReference>
<dbReference type="EMBL" id="KZ452040">
    <property type="protein sequence ID" value="PKA49185.1"/>
    <property type="molecule type" value="Genomic_DNA"/>
</dbReference>
<evidence type="ECO:0000256" key="1">
    <source>
        <dbReference type="ARBA" id="ARBA00009995"/>
    </source>
</evidence>
<keyword evidence="3 5" id="KW-0328">Glycosyltransferase</keyword>
<reference evidence="5 6" key="1">
    <citation type="journal article" date="2017" name="Nature">
        <title>The Apostasia genome and the evolution of orchids.</title>
        <authorList>
            <person name="Zhang G.Q."/>
            <person name="Liu K.W."/>
            <person name="Li Z."/>
            <person name="Lohaus R."/>
            <person name="Hsiao Y.Y."/>
            <person name="Niu S.C."/>
            <person name="Wang J.Y."/>
            <person name="Lin Y.C."/>
            <person name="Xu Q."/>
            <person name="Chen L.J."/>
            <person name="Yoshida K."/>
            <person name="Fujiwara S."/>
            <person name="Wang Z.W."/>
            <person name="Zhang Y.Q."/>
            <person name="Mitsuda N."/>
            <person name="Wang M."/>
            <person name="Liu G.H."/>
            <person name="Pecoraro L."/>
            <person name="Huang H.X."/>
            <person name="Xiao X.J."/>
            <person name="Lin M."/>
            <person name="Wu X.Y."/>
            <person name="Wu W.L."/>
            <person name="Chen Y.Y."/>
            <person name="Chang S.B."/>
            <person name="Sakamoto S."/>
            <person name="Ohme-Takagi M."/>
            <person name="Yagi M."/>
            <person name="Zeng S.J."/>
            <person name="Shen C.Y."/>
            <person name="Yeh C.M."/>
            <person name="Luo Y.B."/>
            <person name="Tsai W.C."/>
            <person name="Van de Peer Y."/>
            <person name="Liu Z.J."/>
        </authorList>
    </citation>
    <scope>NUCLEOTIDE SEQUENCE [LARGE SCALE GENOMIC DNA]</scope>
    <source>
        <strain evidence="6">cv. Shenzhen</strain>
        <tissue evidence="5">Stem</tissue>
    </source>
</reference>
<evidence type="ECO:0000313" key="6">
    <source>
        <dbReference type="Proteomes" id="UP000236161"/>
    </source>
</evidence>
<dbReference type="EC" id="2.4.1.-" evidence="4"/>
<dbReference type="GO" id="GO:0035251">
    <property type="term" value="F:UDP-glucosyltransferase activity"/>
    <property type="evidence" value="ECO:0007669"/>
    <property type="project" value="TreeGrafter"/>
</dbReference>
<dbReference type="OrthoDB" id="5835829at2759"/>
<evidence type="ECO:0000256" key="2">
    <source>
        <dbReference type="ARBA" id="ARBA00022679"/>
    </source>
</evidence>
<dbReference type="PROSITE" id="PS00375">
    <property type="entry name" value="UDPGT"/>
    <property type="match status" value="1"/>
</dbReference>
<protein>
    <recommendedName>
        <fullName evidence="4">Glycosyltransferase</fullName>
        <ecNumber evidence="4">2.4.1.-</ecNumber>
    </recommendedName>
</protein>
<dbReference type="SUPFAM" id="SSF53756">
    <property type="entry name" value="UDP-Glycosyltransferase/glycogen phosphorylase"/>
    <property type="match status" value="1"/>
</dbReference>
<gene>
    <name evidence="5" type="primary">UGT73C5</name>
    <name evidence="5" type="ORF">AXF42_Ash010870</name>
</gene>
<dbReference type="PANTHER" id="PTHR48047:SF236">
    <property type="entry name" value="UDP-GLYCOSYLTRANSFERASE 90A1"/>
    <property type="match status" value="1"/>
</dbReference>
<dbReference type="PANTHER" id="PTHR48047">
    <property type="entry name" value="GLYCOSYLTRANSFERASE"/>
    <property type="match status" value="1"/>
</dbReference>
<evidence type="ECO:0000256" key="3">
    <source>
        <dbReference type="RuleBase" id="RU003718"/>
    </source>
</evidence>
<organism evidence="5 6">
    <name type="scientific">Apostasia shenzhenica</name>
    <dbReference type="NCBI Taxonomy" id="1088818"/>
    <lineage>
        <taxon>Eukaryota</taxon>
        <taxon>Viridiplantae</taxon>
        <taxon>Streptophyta</taxon>
        <taxon>Embryophyta</taxon>
        <taxon>Tracheophyta</taxon>
        <taxon>Spermatophyta</taxon>
        <taxon>Magnoliopsida</taxon>
        <taxon>Liliopsida</taxon>
        <taxon>Asparagales</taxon>
        <taxon>Orchidaceae</taxon>
        <taxon>Apostasioideae</taxon>
        <taxon>Apostasia</taxon>
    </lineage>
</organism>
<proteinExistence type="inferred from homology"/>
<dbReference type="Pfam" id="PF00201">
    <property type="entry name" value="UDPGT"/>
    <property type="match status" value="1"/>
</dbReference>
<comment type="similarity">
    <text evidence="1 3">Belongs to the UDP-glycosyltransferase family.</text>
</comment>
<dbReference type="AlphaFoldDB" id="A0A2I0A0W8"/>
<evidence type="ECO:0000256" key="4">
    <source>
        <dbReference type="RuleBase" id="RU362057"/>
    </source>
</evidence>
<keyword evidence="6" id="KW-1185">Reference proteome</keyword>
<name>A0A2I0A0W8_9ASPA</name>
<dbReference type="CDD" id="cd03784">
    <property type="entry name" value="GT1_Gtf-like"/>
    <property type="match status" value="1"/>
</dbReference>
<accession>A0A2I0A0W8</accession>
<keyword evidence="2 3" id="KW-0808">Transferase</keyword>
<dbReference type="InterPro" id="IPR035595">
    <property type="entry name" value="UDP_glycos_trans_CS"/>
</dbReference>
<dbReference type="Proteomes" id="UP000236161">
    <property type="component" value="Unassembled WGS sequence"/>
</dbReference>
<evidence type="ECO:0000313" key="5">
    <source>
        <dbReference type="EMBL" id="PKA49185.1"/>
    </source>
</evidence>
<sequence length="519" mass="56253">MPVLTPAAAGELPRDHFVLFPFMSKGHTLPLLHFATALSSLGALVTIITTPANVPFIRRHIFSSARAVRLIVLPFPSHPDLPAGVESTDSLPSISLFPSFLAATTLLQAPFLRHFRLLLRSPNRPLCLVSDFFLSWTFPICRRFRLPRLAFHGMSAFSMSLSKALWLNLPAVSGDDEPFSVPGTPPDFRLTMAEVPVSIRKSVDPLDPESQFLNEAGPSDVQSWGILVNSFAELEHPMFVELLESFYRSAGGGRAWLVGPLSLLGGSDALDTAESAPESDSLRWLDRQLPGSVVYVSFGTQADVSSGQLDELAHGLVRAGFPFIWAVRAQTWDPPEEAMSKLSQVGRIERGWVPQAQLLRHVAIGGFVSHCGWNSVLEAATSGVPLLAWPMMAEQYVNAKMVVDDLQIGVRLATPPPVAAAAEAAVLGRRAVEEGLRELMGGEKGRRARERAAEVAAMAAAAVAEGGSSNRTLGKLLEALREAQDPAEVVVVEGSEAEAVEMEAKMVEWEWQDGIQMAM</sequence>